<dbReference type="AlphaFoldDB" id="A0A227KI88"/>
<feature type="binding site" evidence="3">
    <location>
        <position position="36"/>
    </location>
    <ligand>
        <name>Zn(2+)</name>
        <dbReference type="ChEBI" id="CHEBI:29105"/>
    </ligand>
</feature>
<evidence type="ECO:0000256" key="3">
    <source>
        <dbReference type="HAMAP-Rule" id="MF_00649"/>
    </source>
</evidence>
<sequence length="82" mass="9470">MQYLKKMAIQVKCPQCGKMTEYSDKNPWRPFCCERCKIIDLGAWANEDYVIHGRPIEGDDDLDISKDSLAKGKIHTKKSIEH</sequence>
<comment type="cofactor">
    <cofactor evidence="3">
        <name>Zn(2+)</name>
        <dbReference type="ChEBI" id="CHEBI:29105"/>
    </cofactor>
    <text evidence="3">Binds 1 zinc ion.</text>
</comment>
<reference evidence="5" key="1">
    <citation type="submission" date="2017-05" db="EMBL/GenBank/DDBJ databases">
        <title>Improved OligoMM genomes.</title>
        <authorList>
            <person name="Garzetti D."/>
        </authorList>
    </citation>
    <scope>NUCLEOTIDE SEQUENCE [LARGE SCALE GENOMIC DNA]</scope>
    <source>
        <strain evidence="5">YL45</strain>
    </source>
</reference>
<accession>A0A227KI88</accession>
<dbReference type="EMBL" id="NHMP01000004">
    <property type="protein sequence ID" value="OXE47671.1"/>
    <property type="molecule type" value="Genomic_DNA"/>
</dbReference>
<comment type="similarity">
    <text evidence="3">Belongs to the DNA gyrase inhibitor YacG family.</text>
</comment>
<feature type="binding site" evidence="3">
    <location>
        <position position="32"/>
    </location>
    <ligand>
        <name>Zn(2+)</name>
        <dbReference type="ChEBI" id="CHEBI:29105"/>
    </ligand>
</feature>
<feature type="binding site" evidence="3">
    <location>
        <position position="16"/>
    </location>
    <ligand>
        <name>Zn(2+)</name>
        <dbReference type="ChEBI" id="CHEBI:29105"/>
    </ligand>
</feature>
<comment type="caution">
    <text evidence="4">The sequence shown here is derived from an EMBL/GenBank/DDBJ whole genome shotgun (WGS) entry which is preliminary data.</text>
</comment>
<keyword evidence="1 3" id="KW-0479">Metal-binding</keyword>
<keyword evidence="2 3" id="KW-0862">Zinc</keyword>
<dbReference type="SUPFAM" id="SSF57716">
    <property type="entry name" value="Glucocorticoid receptor-like (DNA-binding domain)"/>
    <property type="match status" value="1"/>
</dbReference>
<proteinExistence type="inferred from homology"/>
<evidence type="ECO:0000256" key="2">
    <source>
        <dbReference type="ARBA" id="ARBA00022833"/>
    </source>
</evidence>
<organism evidence="4 5">
    <name type="scientific">Turicimonas muris</name>
    <dbReference type="NCBI Taxonomy" id="1796652"/>
    <lineage>
        <taxon>Bacteria</taxon>
        <taxon>Pseudomonadati</taxon>
        <taxon>Pseudomonadota</taxon>
        <taxon>Betaproteobacteria</taxon>
        <taxon>Burkholderiales</taxon>
        <taxon>Sutterellaceae</taxon>
        <taxon>Turicimonas</taxon>
    </lineage>
</organism>
<dbReference type="PANTHER" id="PTHR36150">
    <property type="entry name" value="DNA GYRASE INHIBITOR YACG"/>
    <property type="match status" value="1"/>
</dbReference>
<dbReference type="InterPro" id="IPR013088">
    <property type="entry name" value="Znf_NHR/GATA"/>
</dbReference>
<dbReference type="Gene3D" id="3.30.50.10">
    <property type="entry name" value="Erythroid Transcription Factor GATA-1, subunit A"/>
    <property type="match status" value="1"/>
</dbReference>
<dbReference type="GO" id="GO:0008270">
    <property type="term" value="F:zinc ion binding"/>
    <property type="evidence" value="ECO:0007669"/>
    <property type="project" value="UniProtKB-UniRule"/>
</dbReference>
<dbReference type="InterPro" id="IPR005584">
    <property type="entry name" value="DNA_gyrase_inhibitor_YacG"/>
</dbReference>
<comment type="subunit">
    <text evidence="3">Interacts with GyrB.</text>
</comment>
<feature type="binding site" evidence="3">
    <location>
        <position position="13"/>
    </location>
    <ligand>
        <name>Zn(2+)</name>
        <dbReference type="ChEBI" id="CHEBI:29105"/>
    </ligand>
</feature>
<keyword evidence="5" id="KW-1185">Reference proteome</keyword>
<dbReference type="Proteomes" id="UP000214610">
    <property type="component" value="Unassembled WGS sequence"/>
</dbReference>
<comment type="function">
    <text evidence="3">Inhibits all the catalytic activities of DNA gyrase by preventing its interaction with DNA. Acts by binding directly to the C-terminal domain of GyrB, which probably disrupts DNA binding by the gyrase.</text>
</comment>
<evidence type="ECO:0000313" key="5">
    <source>
        <dbReference type="Proteomes" id="UP000214610"/>
    </source>
</evidence>
<evidence type="ECO:0000256" key="1">
    <source>
        <dbReference type="ARBA" id="ARBA00022723"/>
    </source>
</evidence>
<dbReference type="GO" id="GO:0008657">
    <property type="term" value="F:DNA topoisomerase type II (double strand cut, ATP-hydrolyzing) inhibitor activity"/>
    <property type="evidence" value="ECO:0007669"/>
    <property type="project" value="UniProtKB-UniRule"/>
</dbReference>
<gene>
    <name evidence="3" type="primary">yacG</name>
    <name evidence="4" type="ORF">ADH67_07760</name>
</gene>
<dbReference type="PANTHER" id="PTHR36150:SF1">
    <property type="entry name" value="DNA GYRASE INHIBITOR YACG"/>
    <property type="match status" value="1"/>
</dbReference>
<evidence type="ECO:0000313" key="4">
    <source>
        <dbReference type="EMBL" id="OXE47671.1"/>
    </source>
</evidence>
<dbReference type="Pfam" id="PF03884">
    <property type="entry name" value="YacG"/>
    <property type="match status" value="1"/>
</dbReference>
<protein>
    <recommendedName>
        <fullName evidence="3">DNA gyrase inhibitor YacG</fullName>
    </recommendedName>
</protein>
<dbReference type="GO" id="GO:0006355">
    <property type="term" value="P:regulation of DNA-templated transcription"/>
    <property type="evidence" value="ECO:0007669"/>
    <property type="project" value="InterPro"/>
</dbReference>
<name>A0A227KI88_9BURK</name>
<dbReference type="HAMAP" id="MF_00649">
    <property type="entry name" value="DNA_gyrase_inhibitor_YacG"/>
    <property type="match status" value="1"/>
</dbReference>